<sequence>MSDFLAPPGITRAGLDTELASKITDPDSDTAGALNATFVRFEDEAGNPLPNRNVVIKVDSTTGEIIDIVSEV</sequence>
<dbReference type="KEGG" id="vg:77932196"/>
<dbReference type="Proteomes" id="UP000280317">
    <property type="component" value="Segment"/>
</dbReference>
<organism evidence="1 2">
    <name type="scientific">Arthrobacter phage Faja</name>
    <dbReference type="NCBI Taxonomy" id="2419957"/>
    <lineage>
        <taxon>Viruses</taxon>
        <taxon>Duplodnaviria</taxon>
        <taxon>Heunggongvirae</taxon>
        <taxon>Uroviricota</taxon>
        <taxon>Caudoviricetes</taxon>
        <taxon>Fajavirus</taxon>
        <taxon>Fajavirus faja</taxon>
    </lineage>
</organism>
<gene>
    <name evidence="1" type="primary">30</name>
    <name evidence="1" type="ORF">PBI_FAJA_30</name>
</gene>
<accession>A0A3G2KFX1</accession>
<evidence type="ECO:0000313" key="2">
    <source>
        <dbReference type="Proteomes" id="UP000280317"/>
    </source>
</evidence>
<dbReference type="EMBL" id="MH834612">
    <property type="protein sequence ID" value="AYN57883.1"/>
    <property type="molecule type" value="Genomic_DNA"/>
</dbReference>
<proteinExistence type="predicted"/>
<name>A0A3G2KFX1_9CAUD</name>
<keyword evidence="2" id="KW-1185">Reference proteome</keyword>
<dbReference type="RefSeq" id="YP_010656316.1">
    <property type="nucleotide sequence ID" value="NC_070837.1"/>
</dbReference>
<reference evidence="1 2" key="1">
    <citation type="submission" date="2018-09" db="EMBL/GenBank/DDBJ databases">
        <authorList>
            <person name="Ulbrich M.C."/>
            <person name="Stoner T.H."/>
            <person name="Garlena R.A."/>
            <person name="Russell D.A."/>
            <person name="Pope W.H."/>
            <person name="Jacobs-Sera D."/>
            <person name="Hatfull G.F."/>
        </authorList>
    </citation>
    <scope>NUCLEOTIDE SEQUENCE [LARGE SCALE GENOMIC DNA]</scope>
</reference>
<protein>
    <submittedName>
        <fullName evidence="1">Uncharacterized protein</fullName>
    </submittedName>
</protein>
<evidence type="ECO:0000313" key="1">
    <source>
        <dbReference type="EMBL" id="AYN57883.1"/>
    </source>
</evidence>
<dbReference type="GeneID" id="77932196"/>